<dbReference type="Proteomes" id="UP000196027">
    <property type="component" value="Chromosome"/>
</dbReference>
<proteinExistence type="predicted"/>
<protein>
    <submittedName>
        <fullName evidence="1">AraC family transcriptional regulator</fullName>
    </submittedName>
</protein>
<reference evidence="1 2" key="1">
    <citation type="submission" date="2017-05" db="EMBL/GenBank/DDBJ databases">
        <title>Genomic insights into alkan degradation activity of Oleiphilus messinensis.</title>
        <authorList>
            <person name="Kozyavkin S.A."/>
            <person name="Slesarev A.I."/>
            <person name="Golyshin P.N."/>
            <person name="Korzhenkov A."/>
            <person name="Golyshina O.N."/>
            <person name="Toshchakov S.V."/>
        </authorList>
    </citation>
    <scope>NUCLEOTIDE SEQUENCE [LARGE SCALE GENOMIC DNA]</scope>
    <source>
        <strain evidence="1 2">ME102</strain>
    </source>
</reference>
<dbReference type="AlphaFoldDB" id="A0A1Y0IA83"/>
<dbReference type="KEGG" id="ome:OLMES_3394"/>
<dbReference type="Pfam" id="PF19742">
    <property type="entry name" value="DUF6231"/>
    <property type="match status" value="1"/>
</dbReference>
<organism evidence="1 2">
    <name type="scientific">Oleiphilus messinensis</name>
    <dbReference type="NCBI Taxonomy" id="141451"/>
    <lineage>
        <taxon>Bacteria</taxon>
        <taxon>Pseudomonadati</taxon>
        <taxon>Pseudomonadota</taxon>
        <taxon>Gammaproteobacteria</taxon>
        <taxon>Oceanospirillales</taxon>
        <taxon>Oleiphilaceae</taxon>
        <taxon>Oleiphilus</taxon>
    </lineage>
</organism>
<evidence type="ECO:0000313" key="1">
    <source>
        <dbReference type="EMBL" id="ARU57432.1"/>
    </source>
</evidence>
<name>A0A1Y0IA83_9GAMM</name>
<gene>
    <name evidence="1" type="ORF">OLMES_3394</name>
</gene>
<evidence type="ECO:0000313" key="2">
    <source>
        <dbReference type="Proteomes" id="UP000196027"/>
    </source>
</evidence>
<keyword evidence="2" id="KW-1185">Reference proteome</keyword>
<sequence>MSADIPNYSDYVLAQIEAISESAPIKPILSWGLALPDEIINTMKARNIEHHHYTCDEALAFLTNSPAVSLALVNHGLQRLTRAQAQSAIGQLRNYVATRILVAIYPELDSPLSFNDWLALGFRKGPTVKLSGRAVATYEYNLVSYNPKREWNNSKNWANPELFDKHRW</sequence>
<accession>A0A1Y0IA83</accession>
<dbReference type="InterPro" id="IPR046199">
    <property type="entry name" value="DUF6231"/>
</dbReference>
<dbReference type="EMBL" id="CP021425">
    <property type="protein sequence ID" value="ARU57432.1"/>
    <property type="molecule type" value="Genomic_DNA"/>
</dbReference>